<dbReference type="PANTHER" id="PTHR47396">
    <property type="entry name" value="TYPE I RESTRICTION ENZYME ECOKI R PROTEIN"/>
    <property type="match status" value="1"/>
</dbReference>
<dbReference type="CDD" id="cd18785">
    <property type="entry name" value="SF2_C"/>
    <property type="match status" value="1"/>
</dbReference>
<sequence>MENIKLQLQQALQKCEQLKQENIKLKAILHSHNISLPSSPASQNNEFVMSKTQIIHERIQIFKQLFKGRTDTYAVRYETKNGKSGYTPACKNEWQKPICQKPAIKCSECTHRLLLPLTDQVVYDHLIGKQTIGLYPLLQDETSWFLAVDFDKKTWQQDVQSFISTCKELQVPASIERSRSGNGCHVWVFMQEATPASLVRKLGNVLLSRTISKRHELGMDSFDRMFPNQDTLPIGGFGNLIALPLQNGPRKSGNSVFIDENLIPFPDQWKYLSSLQRITIKEIQKIVHEYHENIDNPKYSVQSSNTPNKDIPKRILVIEKNGLFIDKNLLPSSLILNLMELATFNNPEFYKAQAKRVSTHGIPRIISCYDEDKHFLVLPRGCKENLVKLLNEQSIEVEFKDSTNSGLQFPVDFIGHLRNEQEVAVNQLMQYPTGILSATTGFGKTVIAASLIAKRKTSTLILVNRKQLLDQWKERLSTFLDLKEHKIGQIGGGKNNQTGIIDLATFQSLNYKGETKDLVTQYGQVIVDECHHTSAFSFEQVLKKVKAKYILGLTATPTRKDGLQPIMNMQLGPIRYKVSAKNSKAAKNFNYILTPRDTNFKSKINVEEKNIQLLYKELINDRYRNDMIFDDVLKALDKGATPLLLTERVEHAQALASKFQGFAKNIFLLTGKMKQKERDETLKKLKHISDNEERLIIATGKYIGEGFDHAKLDTLFLTMPISWKGTLQQYVGRLHRLHEHKTVVKVFDYVDTKEPLLNAMFEKRMKGYRSMGYRVFEAKSDKAEAQMRLF</sequence>
<dbReference type="OrthoDB" id="9802848at2"/>
<proteinExistence type="predicted"/>
<dbReference type="GO" id="GO:0005524">
    <property type="term" value="F:ATP binding"/>
    <property type="evidence" value="ECO:0007669"/>
    <property type="project" value="InterPro"/>
</dbReference>
<dbReference type="InterPro" id="IPR006935">
    <property type="entry name" value="Helicase/UvrB_N"/>
</dbReference>
<dbReference type="Pfam" id="PF22548">
    <property type="entry name" value="AEP-TOTE"/>
    <property type="match status" value="1"/>
</dbReference>
<dbReference type="AlphaFoldDB" id="A0A0A3IVX7"/>
<feature type="coiled-coil region" evidence="1">
    <location>
        <begin position="1"/>
        <end position="28"/>
    </location>
</feature>
<dbReference type="RefSeq" id="WP_036185073.1">
    <property type="nucleotide sequence ID" value="NZ_AVDA01000008.1"/>
</dbReference>
<keyword evidence="4" id="KW-0255">Endonuclease</keyword>
<dbReference type="PANTHER" id="PTHR47396:SF1">
    <property type="entry name" value="ATP-DEPENDENT HELICASE IRC3-RELATED"/>
    <property type="match status" value="1"/>
</dbReference>
<dbReference type="InterPro" id="IPR050742">
    <property type="entry name" value="Helicase_Restrict-Modif_Enz"/>
</dbReference>
<dbReference type="SUPFAM" id="SSF52540">
    <property type="entry name" value="P-loop containing nucleoside triphosphate hydrolases"/>
    <property type="match status" value="2"/>
</dbReference>
<dbReference type="PROSITE" id="PS51194">
    <property type="entry name" value="HELICASE_CTER"/>
    <property type="match status" value="1"/>
</dbReference>
<feature type="domain" description="Helicase C-terminal" evidence="3">
    <location>
        <begin position="628"/>
        <end position="783"/>
    </location>
</feature>
<evidence type="ECO:0000259" key="3">
    <source>
        <dbReference type="PROSITE" id="PS51194"/>
    </source>
</evidence>
<dbReference type="GO" id="GO:0016787">
    <property type="term" value="F:hydrolase activity"/>
    <property type="evidence" value="ECO:0007669"/>
    <property type="project" value="InterPro"/>
</dbReference>
<dbReference type="Pfam" id="PF00271">
    <property type="entry name" value="Helicase_C"/>
    <property type="match status" value="1"/>
</dbReference>
<keyword evidence="1" id="KW-0175">Coiled coil</keyword>
<dbReference type="eggNOG" id="COG4951">
    <property type="taxonomic scope" value="Bacteria"/>
</dbReference>
<organism evidence="4 5">
    <name type="scientific">Ureibacillus manganicus DSM 26584</name>
    <dbReference type="NCBI Taxonomy" id="1384049"/>
    <lineage>
        <taxon>Bacteria</taxon>
        <taxon>Bacillati</taxon>
        <taxon>Bacillota</taxon>
        <taxon>Bacilli</taxon>
        <taxon>Bacillales</taxon>
        <taxon>Caryophanaceae</taxon>
        <taxon>Ureibacillus</taxon>
    </lineage>
</organism>
<dbReference type="GO" id="GO:0004519">
    <property type="term" value="F:endonuclease activity"/>
    <property type="evidence" value="ECO:0007669"/>
    <property type="project" value="UniProtKB-KW"/>
</dbReference>
<dbReference type="SMART" id="SM00487">
    <property type="entry name" value="DEXDc"/>
    <property type="match status" value="1"/>
</dbReference>
<dbReference type="GO" id="GO:0003677">
    <property type="term" value="F:DNA binding"/>
    <property type="evidence" value="ECO:0007669"/>
    <property type="project" value="InterPro"/>
</dbReference>
<reference evidence="4 5" key="1">
    <citation type="submission" date="2014-02" db="EMBL/GenBank/DDBJ databases">
        <title>Draft genome sequence of Lysinibacillus manganicus DSM 26584T.</title>
        <authorList>
            <person name="Zhang F."/>
            <person name="Wang G."/>
            <person name="Zhang L."/>
        </authorList>
    </citation>
    <scope>NUCLEOTIDE SEQUENCE [LARGE SCALE GENOMIC DNA]</scope>
    <source>
        <strain evidence="4 5">DSM 26584</strain>
    </source>
</reference>
<gene>
    <name evidence="4" type="ORF">CD29_08140</name>
</gene>
<comment type="caution">
    <text evidence="4">The sequence shown here is derived from an EMBL/GenBank/DDBJ whole genome shotgun (WGS) entry which is preliminary data.</text>
</comment>
<protein>
    <submittedName>
        <fullName evidence="4">Restriction endonuclease subunit R</fullName>
    </submittedName>
</protein>
<keyword evidence="4" id="KW-0378">Hydrolase</keyword>
<keyword evidence="5" id="KW-1185">Reference proteome</keyword>
<evidence type="ECO:0000313" key="5">
    <source>
        <dbReference type="Proteomes" id="UP000030416"/>
    </source>
</evidence>
<evidence type="ECO:0000313" key="4">
    <source>
        <dbReference type="EMBL" id="KGR78977.1"/>
    </source>
</evidence>
<dbReference type="STRING" id="1384049.CD29_08140"/>
<dbReference type="InterPro" id="IPR054347">
    <property type="entry name" value="TOTE_primase"/>
</dbReference>
<feature type="domain" description="Helicase ATP-binding" evidence="2">
    <location>
        <begin position="425"/>
        <end position="575"/>
    </location>
</feature>
<dbReference type="InterPro" id="IPR027417">
    <property type="entry name" value="P-loop_NTPase"/>
</dbReference>
<evidence type="ECO:0000256" key="1">
    <source>
        <dbReference type="SAM" id="Coils"/>
    </source>
</evidence>
<dbReference type="Proteomes" id="UP000030416">
    <property type="component" value="Unassembled WGS sequence"/>
</dbReference>
<dbReference type="InterPro" id="IPR001650">
    <property type="entry name" value="Helicase_C-like"/>
</dbReference>
<dbReference type="Gene3D" id="3.40.50.300">
    <property type="entry name" value="P-loop containing nucleotide triphosphate hydrolases"/>
    <property type="match status" value="2"/>
</dbReference>
<dbReference type="eggNOG" id="COG1061">
    <property type="taxonomic scope" value="Bacteria"/>
</dbReference>
<dbReference type="InterPro" id="IPR014001">
    <property type="entry name" value="Helicase_ATP-bd"/>
</dbReference>
<accession>A0A0A3IVX7</accession>
<dbReference type="EMBL" id="JPVN01000008">
    <property type="protein sequence ID" value="KGR78977.1"/>
    <property type="molecule type" value="Genomic_DNA"/>
</dbReference>
<dbReference type="CDD" id="cd17926">
    <property type="entry name" value="DEXHc_RE"/>
    <property type="match status" value="1"/>
</dbReference>
<dbReference type="PROSITE" id="PS51192">
    <property type="entry name" value="HELICASE_ATP_BIND_1"/>
    <property type="match status" value="1"/>
</dbReference>
<evidence type="ECO:0000259" key="2">
    <source>
        <dbReference type="PROSITE" id="PS51192"/>
    </source>
</evidence>
<dbReference type="GO" id="GO:0005829">
    <property type="term" value="C:cytosol"/>
    <property type="evidence" value="ECO:0007669"/>
    <property type="project" value="TreeGrafter"/>
</dbReference>
<name>A0A0A3IVX7_9BACL</name>
<keyword evidence="4" id="KW-0540">Nuclease</keyword>
<dbReference type="Pfam" id="PF04851">
    <property type="entry name" value="ResIII"/>
    <property type="match status" value="1"/>
</dbReference>